<dbReference type="Proteomes" id="UP000282674">
    <property type="component" value="Unassembled WGS sequence"/>
</dbReference>
<evidence type="ECO:0000313" key="8">
    <source>
        <dbReference type="Proteomes" id="UP000282674"/>
    </source>
</evidence>
<dbReference type="AlphaFoldDB" id="A0A3M2M5B7"/>
<dbReference type="OrthoDB" id="4336084at2"/>
<dbReference type="PANTHER" id="PTHR35807:SF1">
    <property type="entry name" value="TRANSCRIPTIONAL REGULATOR REDD"/>
    <property type="match status" value="1"/>
</dbReference>
<gene>
    <name evidence="7" type="ORF">EBO15_12055</name>
</gene>
<keyword evidence="3 5" id="KW-0238">DNA-binding</keyword>
<accession>A0A3M2M5B7</accession>
<dbReference type="InterPro" id="IPR011990">
    <property type="entry name" value="TPR-like_helical_dom_sf"/>
</dbReference>
<evidence type="ECO:0000256" key="5">
    <source>
        <dbReference type="PROSITE-ProRule" id="PRU01091"/>
    </source>
</evidence>
<dbReference type="InterPro" id="IPR051677">
    <property type="entry name" value="AfsR-DnrI-RedD_regulator"/>
</dbReference>
<dbReference type="Pfam" id="PF00486">
    <property type="entry name" value="Trans_reg_C"/>
    <property type="match status" value="1"/>
</dbReference>
<protein>
    <recommendedName>
        <fullName evidence="6">OmpR/PhoB-type domain-containing protein</fullName>
    </recommendedName>
</protein>
<dbReference type="InterPro" id="IPR005158">
    <property type="entry name" value="BTAD"/>
</dbReference>
<dbReference type="GO" id="GO:0000160">
    <property type="term" value="P:phosphorelay signal transduction system"/>
    <property type="evidence" value="ECO:0007669"/>
    <property type="project" value="InterPro"/>
</dbReference>
<feature type="DNA-binding region" description="OmpR/PhoB-type" evidence="5">
    <location>
        <begin position="1"/>
        <end position="88"/>
    </location>
</feature>
<dbReference type="GO" id="GO:0006355">
    <property type="term" value="P:regulation of DNA-templated transcription"/>
    <property type="evidence" value="ECO:0007669"/>
    <property type="project" value="InterPro"/>
</dbReference>
<dbReference type="EMBL" id="RFFG01000017">
    <property type="protein sequence ID" value="RMI44682.1"/>
    <property type="molecule type" value="Genomic_DNA"/>
</dbReference>
<name>A0A3M2M5B7_9ACTN</name>
<dbReference type="SUPFAM" id="SSF48452">
    <property type="entry name" value="TPR-like"/>
    <property type="match status" value="1"/>
</dbReference>
<dbReference type="Gene3D" id="1.10.10.10">
    <property type="entry name" value="Winged helix-like DNA-binding domain superfamily/Winged helix DNA-binding domain"/>
    <property type="match status" value="1"/>
</dbReference>
<dbReference type="InterPro" id="IPR036388">
    <property type="entry name" value="WH-like_DNA-bd_sf"/>
</dbReference>
<evidence type="ECO:0000259" key="6">
    <source>
        <dbReference type="PROSITE" id="PS51755"/>
    </source>
</evidence>
<dbReference type="SMART" id="SM00862">
    <property type="entry name" value="Trans_reg_C"/>
    <property type="match status" value="1"/>
</dbReference>
<evidence type="ECO:0000256" key="4">
    <source>
        <dbReference type="ARBA" id="ARBA00023163"/>
    </source>
</evidence>
<dbReference type="SMART" id="SM01043">
    <property type="entry name" value="BTAD"/>
    <property type="match status" value="1"/>
</dbReference>
<dbReference type="Gene3D" id="1.25.40.10">
    <property type="entry name" value="Tetratricopeptide repeat domain"/>
    <property type="match status" value="1"/>
</dbReference>
<dbReference type="Pfam" id="PF03704">
    <property type="entry name" value="BTAD"/>
    <property type="match status" value="1"/>
</dbReference>
<comment type="similarity">
    <text evidence="1">Belongs to the AfsR/DnrI/RedD regulatory family.</text>
</comment>
<dbReference type="InterPro" id="IPR016032">
    <property type="entry name" value="Sig_transdc_resp-reg_C-effctor"/>
</dbReference>
<evidence type="ECO:0000256" key="3">
    <source>
        <dbReference type="ARBA" id="ARBA00023125"/>
    </source>
</evidence>
<keyword evidence="4" id="KW-0804">Transcription</keyword>
<evidence type="ECO:0000256" key="2">
    <source>
        <dbReference type="ARBA" id="ARBA00023015"/>
    </source>
</evidence>
<feature type="domain" description="OmpR/PhoB-type" evidence="6">
    <location>
        <begin position="1"/>
        <end position="88"/>
    </location>
</feature>
<evidence type="ECO:0000313" key="7">
    <source>
        <dbReference type="EMBL" id="RMI44682.1"/>
    </source>
</evidence>
<dbReference type="PANTHER" id="PTHR35807">
    <property type="entry name" value="TRANSCRIPTIONAL REGULATOR REDD-RELATED"/>
    <property type="match status" value="1"/>
</dbReference>
<dbReference type="CDD" id="cd15831">
    <property type="entry name" value="BTAD"/>
    <property type="match status" value="1"/>
</dbReference>
<keyword evidence="8" id="KW-1185">Reference proteome</keyword>
<keyword evidence="2" id="KW-0805">Transcription regulation</keyword>
<organism evidence="7 8">
    <name type="scientific">Actinomadura harenae</name>
    <dbReference type="NCBI Taxonomy" id="2483351"/>
    <lineage>
        <taxon>Bacteria</taxon>
        <taxon>Bacillati</taxon>
        <taxon>Actinomycetota</taxon>
        <taxon>Actinomycetes</taxon>
        <taxon>Streptosporangiales</taxon>
        <taxon>Thermomonosporaceae</taxon>
        <taxon>Actinomadura</taxon>
    </lineage>
</organism>
<dbReference type="RefSeq" id="WP_122194433.1">
    <property type="nucleotide sequence ID" value="NZ_JBHSKC010000009.1"/>
</dbReference>
<comment type="caution">
    <text evidence="7">The sequence shown here is derived from an EMBL/GenBank/DDBJ whole genome shotgun (WGS) entry which is preliminary data.</text>
</comment>
<dbReference type="InterPro" id="IPR001867">
    <property type="entry name" value="OmpR/PhoB-type_DNA-bd"/>
</dbReference>
<reference evidence="7 8" key="1">
    <citation type="submission" date="2018-10" db="EMBL/GenBank/DDBJ databases">
        <title>Isolation from soil.</title>
        <authorList>
            <person name="Hu J."/>
        </authorList>
    </citation>
    <scope>NUCLEOTIDE SEQUENCE [LARGE SCALE GENOMIC DNA]</scope>
    <source>
        <strain evidence="7 8">NEAU-Ht49</strain>
    </source>
</reference>
<dbReference type="GO" id="GO:0003677">
    <property type="term" value="F:DNA binding"/>
    <property type="evidence" value="ECO:0007669"/>
    <property type="project" value="UniProtKB-UniRule"/>
</dbReference>
<dbReference type="PROSITE" id="PS51755">
    <property type="entry name" value="OMPR_PHOB"/>
    <property type="match status" value="1"/>
</dbReference>
<evidence type="ECO:0000256" key="1">
    <source>
        <dbReference type="ARBA" id="ARBA00005820"/>
    </source>
</evidence>
<sequence length="257" mass="27436">MRYRVLGPLDVQGPEGPVALSPKLRDLLATLLCHAGRPVSPGRLADVLWAGRPPGAAAETLRGYVHHLRRALGPGRLASHPAGYVLHVAAGELDATAFTAAVDRGRDAWAAGRPREAAEAFETALALWRGGAAYEEQDHLAPVHQEALRLGELRSSAVEEALEARLALGCDADLIGRLRNLVRLTPLCERPRARLALALYRTGRTAEALEVCRQGRHLLAEELGLDPGPELTALEAAILRHDPALTTHTAPGLTPSA</sequence>
<dbReference type="SUPFAM" id="SSF46894">
    <property type="entry name" value="C-terminal effector domain of the bipartite response regulators"/>
    <property type="match status" value="1"/>
</dbReference>
<proteinExistence type="inferred from homology"/>